<dbReference type="InterPro" id="IPR014001">
    <property type="entry name" value="Helicase_ATP-bd"/>
</dbReference>
<dbReference type="Gene3D" id="3.30.420.10">
    <property type="entry name" value="Ribonuclease H-like superfamily/Ribonuclease H"/>
    <property type="match status" value="1"/>
</dbReference>
<comment type="similarity">
    <text evidence="1">Belongs to the helicase family. RecQ subfamily.</text>
</comment>
<dbReference type="PROSITE" id="PS51194">
    <property type="entry name" value="HELICASE_CTER"/>
    <property type="match status" value="1"/>
</dbReference>
<dbReference type="InterPro" id="IPR014016">
    <property type="entry name" value="UvrD-like_ATP-bd"/>
</dbReference>
<dbReference type="PANTHER" id="PTHR13710:SF105">
    <property type="entry name" value="ATP-DEPENDENT DNA HELICASE Q1"/>
    <property type="match status" value="1"/>
</dbReference>
<dbReference type="SUPFAM" id="SSF52540">
    <property type="entry name" value="P-loop containing nucleoside triphosphate hydrolases"/>
    <property type="match status" value="2"/>
</dbReference>
<dbReference type="NCBIfam" id="TIGR00614">
    <property type="entry name" value="recQ_fam"/>
    <property type="match status" value="1"/>
</dbReference>
<dbReference type="PROSITE" id="PS51192">
    <property type="entry name" value="HELICASE_ATP_BIND_1"/>
    <property type="match status" value="1"/>
</dbReference>
<evidence type="ECO:0000256" key="10">
    <source>
        <dbReference type="PROSITE-ProRule" id="PRU00560"/>
    </source>
</evidence>
<dbReference type="InterPro" id="IPR036397">
    <property type="entry name" value="RNaseH_sf"/>
</dbReference>
<dbReference type="Pfam" id="PF13361">
    <property type="entry name" value="UvrD_C"/>
    <property type="match status" value="1"/>
</dbReference>
<evidence type="ECO:0000259" key="12">
    <source>
        <dbReference type="PROSITE" id="PS51194"/>
    </source>
</evidence>
<evidence type="ECO:0000313" key="15">
    <source>
        <dbReference type="Proteomes" id="UP001597521"/>
    </source>
</evidence>
<keyword evidence="15" id="KW-1185">Reference proteome</keyword>
<dbReference type="GO" id="GO:0016787">
    <property type="term" value="F:hydrolase activity"/>
    <property type="evidence" value="ECO:0007669"/>
    <property type="project" value="UniProtKB-KW"/>
</dbReference>
<feature type="domain" description="UvrD-like helicase ATP-binding" evidence="13">
    <location>
        <begin position="1104"/>
        <end position="1318"/>
    </location>
</feature>
<dbReference type="CDD" id="cd17932">
    <property type="entry name" value="DEXQc_UvrD"/>
    <property type="match status" value="1"/>
</dbReference>
<name>A0ABW5QNL1_9HYPH</name>
<dbReference type="RefSeq" id="WP_386834755.1">
    <property type="nucleotide sequence ID" value="NZ_JBHUNP010000001.1"/>
</dbReference>
<dbReference type="Gene3D" id="3.40.50.300">
    <property type="entry name" value="P-loop containing nucleotide triphosphate hydrolases"/>
    <property type="match status" value="6"/>
</dbReference>
<dbReference type="EC" id="5.6.2.4" evidence="9"/>
<sequence length="1714" mass="190181">MSIDTQSFWSPGGSTTEPLEALLQRCLSVDLEVDPATATVFAFAAVHADGRPPIVARKGDLASALDRLETELVGARFLLGHNILRHDLPHLTALRPQMRGISRFAIDTLWLNPLAFPRNPYHHLVKHYHDGRLQAGHVNDPEMDARLVIQVLRNQLIALRQQYIDQPDAVTAFHFLTTRAENSGGFDAVFRSVRGSAVPDAFTARASLRRLLQDRACGNMLHELLEQVESPRFGWPMSYALAWILVAGGDSVMPPWVRAQFREAAQIVRKLRDTNCRRPDCSWCVEKNDPVRALTRWFGFDAFRAHPADDMGRPLQERIVDEAMRGASVLGILPTGTGKSVCYQIPALSKYDKTGSLTVVISPLVALMSDQVQGLARAGISSAVTINGMLALPERQDALDRVRMGEAAMLLISPEQLRSTSVRSVLAQREIGLWVLDEAHCVSKWGHDFRPDYRYISRFIKESSGDEAPPPVLCLTATAKPEVVRDIRDHFQSRLGSELLLLNGGAARTNLSFEVRPTQRSTKLADILEAINAKLPSDDASGAVVYCSTRSETERVADFLKQHGLSAERFHAGLTPEEKRDIQERFRIGELRIIAATNAFGMGIDKPDIRLVVHSDIPGSLENYLQEAGRAGRDRADASCVLLFSAEDVERQFSLTARSRLARHEIGAVLKALRRLDDRLKKAGSVVATPGEIIRAERDHEFERDSATDDTRVKTAVSWLEEATLLSREENRVQVFPSSLRIRTTQEAELILAKAEVTSTSRKELLSIVRHLMNAPVDQGVSTDELAGVSGLTGGKLVKALADLEALGIARNDVAVTAFVHVGVEGHSQQRLTQAAQLETALITVMREAAPDAEGAGGIPLHLAEVCQSLRNKGHTTVRPDIVEKLLRSMGRDGRDQDGGKGNLRLRKASRNTLIVTLQRSWNALEQTANLRRQGAELLLLHLLDRAPKGVRGKDVQVDTTMGDLLSSLTGDALLRASGIQDMTKLMDRALLWLHEQEVLTLGKGLTVFRQAMTVHLNPSGGQFTVKDFGPLEEHYREQTLQTHVMAEYAEKGIAKLEDALRLSEDYFVLERDAFLRRWMPGRSDEIGRQTTGASWKAIVEALDNPVQQRIVADDRERTNVLVLAGPGSGKTRVLVHRIAYLIRVRREDPRGILVLTYNRHAAAEIRIRLRHLIGDDANFVTVSTCHALAMRLVGASFAGAESEAHDFDGIVMEAVRQLNGEGLSRHEAEAQRDTLTQGYRWILVDEYQDIGPEEYALISAVAGRSLDDPELRLSLFAVGDDDQNIYAFAGASVSFIRRFEADYRARPEFLIENYRSTGHIIAAANAVIAPAAARMKAGHDIAIDRKRRKTLAGGEMVALDAIAQGRVQVLDCRGDDVAQAKAAVDELVRLSHIVPEWSWSRAAIIARDWRRLTSVRAYAEELGIPVEMANESLPNIWRLREMQQFIEGIRRDPARLLGVRELVDVLNAIPTNRWTDLVAEGIAALAKELASKTMPVPDLVEWFAEWALDARSEQRALLLLTAHRAKGLEFDDVVILSGGWDKPSKGEDADAPRRLFYVAMTRARRSLAIISDGQRRFLQPDDEHVLCRTAPVVAGNEVAFPTALYQVPDLKAVDLSWAGRLTAGHPSLAAIAEARVGDAAYVLREGSAWMLRNQQGQTIGRMAKSWSPPEGRSFLRGEIGAIVRWRRSDNKEEYRAHLHHESWETIVPELIFA</sequence>
<dbReference type="InterPro" id="IPR014017">
    <property type="entry name" value="DNA_helicase_UvrD-like_C"/>
</dbReference>
<evidence type="ECO:0000256" key="6">
    <source>
        <dbReference type="ARBA" id="ARBA00023125"/>
    </source>
</evidence>
<dbReference type="InterPro" id="IPR011545">
    <property type="entry name" value="DEAD/DEAH_box_helicase_dom"/>
</dbReference>
<comment type="catalytic activity">
    <reaction evidence="8">
        <text>Couples ATP hydrolysis with the unwinding of duplex DNA by translocating in the 3'-5' direction.</text>
        <dbReference type="EC" id="5.6.2.4"/>
    </reaction>
</comment>
<dbReference type="EMBL" id="JBHUNP010000001">
    <property type="protein sequence ID" value="MFD2649267.1"/>
    <property type="molecule type" value="Genomic_DNA"/>
</dbReference>
<feature type="binding site" evidence="10">
    <location>
        <begin position="1125"/>
        <end position="1132"/>
    </location>
    <ligand>
        <name>ATP</name>
        <dbReference type="ChEBI" id="CHEBI:30616"/>
    </ligand>
</feature>
<keyword evidence="6" id="KW-0238">DNA-binding</keyword>
<feature type="domain" description="Helicase ATP-binding" evidence="11">
    <location>
        <begin position="320"/>
        <end position="497"/>
    </location>
</feature>
<dbReference type="PROSITE" id="PS51198">
    <property type="entry name" value="UVRD_HELICASE_ATP_BIND"/>
    <property type="match status" value="1"/>
</dbReference>
<evidence type="ECO:0000313" key="14">
    <source>
        <dbReference type="EMBL" id="MFD2649267.1"/>
    </source>
</evidence>
<accession>A0ABW5QNL1</accession>
<dbReference type="InterPro" id="IPR001650">
    <property type="entry name" value="Helicase_C-like"/>
</dbReference>
<dbReference type="Pfam" id="PF00271">
    <property type="entry name" value="Helicase_C"/>
    <property type="match status" value="1"/>
</dbReference>
<dbReference type="SMART" id="SM00487">
    <property type="entry name" value="DEXDc"/>
    <property type="match status" value="1"/>
</dbReference>
<evidence type="ECO:0000256" key="5">
    <source>
        <dbReference type="ARBA" id="ARBA00022840"/>
    </source>
</evidence>
<dbReference type="InterPro" id="IPR004589">
    <property type="entry name" value="DNA_helicase_ATP-dep_RecQ"/>
</dbReference>
<evidence type="ECO:0000256" key="8">
    <source>
        <dbReference type="ARBA" id="ARBA00034617"/>
    </source>
</evidence>
<evidence type="ECO:0000256" key="3">
    <source>
        <dbReference type="ARBA" id="ARBA00022801"/>
    </source>
</evidence>
<evidence type="ECO:0000256" key="9">
    <source>
        <dbReference type="ARBA" id="ARBA00034808"/>
    </source>
</evidence>
<keyword evidence="7" id="KW-0413">Isomerase</keyword>
<evidence type="ECO:0000256" key="4">
    <source>
        <dbReference type="ARBA" id="ARBA00022806"/>
    </source>
</evidence>
<dbReference type="Proteomes" id="UP001597521">
    <property type="component" value="Unassembled WGS sequence"/>
</dbReference>
<reference evidence="15" key="1">
    <citation type="journal article" date="2019" name="Int. J. Syst. Evol. Microbiol.">
        <title>The Global Catalogue of Microorganisms (GCM) 10K type strain sequencing project: providing services to taxonomists for standard genome sequencing and annotation.</title>
        <authorList>
            <consortium name="The Broad Institute Genomics Platform"/>
            <consortium name="The Broad Institute Genome Sequencing Center for Infectious Disease"/>
            <person name="Wu L."/>
            <person name="Ma J."/>
        </authorList>
    </citation>
    <scope>NUCLEOTIDE SEQUENCE [LARGE SCALE GENOMIC DNA]</scope>
    <source>
        <strain evidence="15">CCM 7427</strain>
    </source>
</reference>
<comment type="caution">
    <text evidence="14">The sequence shown here is derived from an EMBL/GenBank/DDBJ whole genome shotgun (WGS) entry which is preliminary data.</text>
</comment>
<dbReference type="SMART" id="SM00490">
    <property type="entry name" value="HELICc"/>
    <property type="match status" value="1"/>
</dbReference>
<keyword evidence="2 10" id="KW-0547">Nucleotide-binding</keyword>
<keyword evidence="3 10" id="KW-0378">Hydrolase</keyword>
<dbReference type="InterPro" id="IPR012337">
    <property type="entry name" value="RNaseH-like_sf"/>
</dbReference>
<protein>
    <recommendedName>
        <fullName evidence="9">DNA 3'-5' helicase</fullName>
        <ecNumber evidence="9">5.6.2.4</ecNumber>
    </recommendedName>
</protein>
<keyword evidence="5 10" id="KW-0067">ATP-binding</keyword>
<dbReference type="CDD" id="cd18018">
    <property type="entry name" value="DEXHc_RecQ4-like"/>
    <property type="match status" value="1"/>
</dbReference>
<keyword evidence="4 10" id="KW-0347">Helicase</keyword>
<proteinExistence type="inferred from homology"/>
<dbReference type="PANTHER" id="PTHR13710">
    <property type="entry name" value="DNA HELICASE RECQ FAMILY MEMBER"/>
    <property type="match status" value="1"/>
</dbReference>
<dbReference type="GO" id="GO:0003678">
    <property type="term" value="F:DNA helicase activity"/>
    <property type="evidence" value="ECO:0007669"/>
    <property type="project" value="UniProtKB-EC"/>
</dbReference>
<dbReference type="Pfam" id="PF13245">
    <property type="entry name" value="AAA_19"/>
    <property type="match status" value="1"/>
</dbReference>
<dbReference type="InterPro" id="IPR027417">
    <property type="entry name" value="P-loop_NTPase"/>
</dbReference>
<evidence type="ECO:0000259" key="13">
    <source>
        <dbReference type="PROSITE" id="PS51198"/>
    </source>
</evidence>
<organism evidence="14 15">
    <name type="scientific">Devosia albogilva</name>
    <dbReference type="NCBI Taxonomy" id="429726"/>
    <lineage>
        <taxon>Bacteria</taxon>
        <taxon>Pseudomonadati</taxon>
        <taxon>Pseudomonadota</taxon>
        <taxon>Alphaproteobacteria</taxon>
        <taxon>Hyphomicrobiales</taxon>
        <taxon>Devosiaceae</taxon>
        <taxon>Devosia</taxon>
    </lineage>
</organism>
<gene>
    <name evidence="14" type="ORF">ACFSX5_15885</name>
</gene>
<dbReference type="Pfam" id="PF00270">
    <property type="entry name" value="DEAD"/>
    <property type="match status" value="1"/>
</dbReference>
<evidence type="ECO:0000256" key="7">
    <source>
        <dbReference type="ARBA" id="ARBA00023235"/>
    </source>
</evidence>
<evidence type="ECO:0000256" key="2">
    <source>
        <dbReference type="ARBA" id="ARBA00022741"/>
    </source>
</evidence>
<feature type="domain" description="Helicase C-terminal" evidence="12">
    <location>
        <begin position="523"/>
        <end position="677"/>
    </location>
</feature>
<evidence type="ECO:0000256" key="1">
    <source>
        <dbReference type="ARBA" id="ARBA00005446"/>
    </source>
</evidence>
<evidence type="ECO:0000259" key="11">
    <source>
        <dbReference type="PROSITE" id="PS51192"/>
    </source>
</evidence>
<dbReference type="SUPFAM" id="SSF53098">
    <property type="entry name" value="Ribonuclease H-like"/>
    <property type="match status" value="1"/>
</dbReference>